<keyword evidence="5" id="KW-0175">Coiled coil</keyword>
<evidence type="ECO:0000313" key="8">
    <source>
        <dbReference type="Proteomes" id="UP000321617"/>
    </source>
</evidence>
<dbReference type="PANTHER" id="PTHR47359">
    <property type="entry name" value="PEPTIDOGLYCAN DL-ENDOPEPTIDASE CWLO"/>
    <property type="match status" value="1"/>
</dbReference>
<evidence type="ECO:0000256" key="1">
    <source>
        <dbReference type="ARBA" id="ARBA00007074"/>
    </source>
</evidence>
<sequence>MAVALGASPVRADPVDETEAEIEAQFHELEGIIEDYNKVREDLEDTNAQIAELEAELEPYEEELAALGERVGSYAANVYMNGKMSNSAALLTSGTPDQLVDRLTMMNTVVVSENAAIQELKDAAADLFEQKAVLDALYTDQSAQEEELVAKKTTIEDELDRLQDVREEAYRDHRGSADGWVPPYVPGDRGKVVRFALEQVGETYVWAASGPDGWDCSGLTMGAWAQVGVSLPHNAAAQWNQLQPIARDQLQPGDLVFFNDLTHVALYIGDGRVVQAAVNYYNVAIETIESAAGSYYGAARIPGW</sequence>
<proteinExistence type="inferred from homology"/>
<evidence type="ECO:0000259" key="6">
    <source>
        <dbReference type="PROSITE" id="PS51935"/>
    </source>
</evidence>
<evidence type="ECO:0000313" key="7">
    <source>
        <dbReference type="EMBL" id="TWJ12146.1"/>
    </source>
</evidence>
<feature type="domain" description="NlpC/P60" evidence="6">
    <location>
        <begin position="186"/>
        <end position="304"/>
    </location>
</feature>
<dbReference type="Proteomes" id="UP000321617">
    <property type="component" value="Unassembled WGS sequence"/>
</dbReference>
<keyword evidence="4" id="KW-0788">Thiol protease</keyword>
<comment type="caution">
    <text evidence="7">The sequence shown here is derived from an EMBL/GenBank/DDBJ whole genome shotgun (WGS) entry which is preliminary data.</text>
</comment>
<dbReference type="SUPFAM" id="SSF54001">
    <property type="entry name" value="Cysteine proteinases"/>
    <property type="match status" value="1"/>
</dbReference>
<protein>
    <submittedName>
        <fullName evidence="7">Cell wall-associated NlpC family hydrolase</fullName>
    </submittedName>
</protein>
<comment type="similarity">
    <text evidence="1">Belongs to the peptidase C40 family.</text>
</comment>
<dbReference type="PANTHER" id="PTHR47359:SF3">
    <property type="entry name" value="NLP_P60 DOMAIN-CONTAINING PROTEIN-RELATED"/>
    <property type="match status" value="1"/>
</dbReference>
<dbReference type="EMBL" id="VLLL01000006">
    <property type="protein sequence ID" value="TWJ12146.1"/>
    <property type="molecule type" value="Genomic_DNA"/>
</dbReference>
<gene>
    <name evidence="7" type="ORF">LX16_2899</name>
</gene>
<feature type="coiled-coil region" evidence="5">
    <location>
        <begin position="26"/>
        <end position="70"/>
    </location>
</feature>
<dbReference type="PROSITE" id="PS51935">
    <property type="entry name" value="NLPC_P60"/>
    <property type="match status" value="1"/>
</dbReference>
<dbReference type="GO" id="GO:0008234">
    <property type="term" value="F:cysteine-type peptidase activity"/>
    <property type="evidence" value="ECO:0007669"/>
    <property type="project" value="UniProtKB-KW"/>
</dbReference>
<dbReference type="AlphaFoldDB" id="A0A562V2M8"/>
<name>A0A562V2M8_9ACTN</name>
<dbReference type="Pfam" id="PF00877">
    <property type="entry name" value="NLPC_P60"/>
    <property type="match status" value="1"/>
</dbReference>
<evidence type="ECO:0000256" key="3">
    <source>
        <dbReference type="ARBA" id="ARBA00022801"/>
    </source>
</evidence>
<dbReference type="Gene3D" id="6.10.250.3150">
    <property type="match status" value="1"/>
</dbReference>
<keyword evidence="2" id="KW-0645">Protease</keyword>
<reference evidence="7 8" key="1">
    <citation type="journal article" date="2013" name="Stand. Genomic Sci.">
        <title>Genomic Encyclopedia of Type Strains, Phase I: The one thousand microbial genomes (KMG-I) project.</title>
        <authorList>
            <person name="Kyrpides N.C."/>
            <person name="Woyke T."/>
            <person name="Eisen J.A."/>
            <person name="Garrity G."/>
            <person name="Lilburn T.G."/>
            <person name="Beck B.J."/>
            <person name="Whitman W.B."/>
            <person name="Hugenholtz P."/>
            <person name="Klenk H.P."/>
        </authorList>
    </citation>
    <scope>NUCLEOTIDE SEQUENCE [LARGE SCALE GENOMIC DNA]</scope>
    <source>
        <strain evidence="7 8">DSM 45044</strain>
    </source>
</reference>
<dbReference type="InterPro" id="IPR051794">
    <property type="entry name" value="PG_Endopeptidase_C40"/>
</dbReference>
<dbReference type="GO" id="GO:0006508">
    <property type="term" value="P:proteolysis"/>
    <property type="evidence" value="ECO:0007669"/>
    <property type="project" value="UniProtKB-KW"/>
</dbReference>
<feature type="coiled-coil region" evidence="5">
    <location>
        <begin position="145"/>
        <end position="172"/>
    </location>
</feature>
<keyword evidence="8" id="KW-1185">Reference proteome</keyword>
<evidence type="ECO:0000256" key="2">
    <source>
        <dbReference type="ARBA" id="ARBA00022670"/>
    </source>
</evidence>
<organism evidence="7 8">
    <name type="scientific">Stackebrandtia albiflava</name>
    <dbReference type="NCBI Taxonomy" id="406432"/>
    <lineage>
        <taxon>Bacteria</taxon>
        <taxon>Bacillati</taxon>
        <taxon>Actinomycetota</taxon>
        <taxon>Actinomycetes</taxon>
        <taxon>Glycomycetales</taxon>
        <taxon>Glycomycetaceae</taxon>
        <taxon>Stackebrandtia</taxon>
    </lineage>
</organism>
<dbReference type="InterPro" id="IPR038765">
    <property type="entry name" value="Papain-like_cys_pep_sf"/>
</dbReference>
<keyword evidence="3 7" id="KW-0378">Hydrolase</keyword>
<accession>A0A562V2M8</accession>
<dbReference type="Gene3D" id="3.90.1720.10">
    <property type="entry name" value="endopeptidase domain like (from Nostoc punctiforme)"/>
    <property type="match status" value="1"/>
</dbReference>
<evidence type="ECO:0000256" key="4">
    <source>
        <dbReference type="ARBA" id="ARBA00022807"/>
    </source>
</evidence>
<evidence type="ECO:0000256" key="5">
    <source>
        <dbReference type="SAM" id="Coils"/>
    </source>
</evidence>
<dbReference type="InterPro" id="IPR000064">
    <property type="entry name" value="NLP_P60_dom"/>
</dbReference>